<comment type="caution">
    <text evidence="1">The sequence shown here is derived from an EMBL/GenBank/DDBJ whole genome shotgun (WGS) entry which is preliminary data.</text>
</comment>
<name>A0ABP8EKL6_9MICO</name>
<dbReference type="InterPro" id="IPR023214">
    <property type="entry name" value="HAD_sf"/>
</dbReference>
<dbReference type="GO" id="GO:0016787">
    <property type="term" value="F:hydrolase activity"/>
    <property type="evidence" value="ECO:0007669"/>
    <property type="project" value="UniProtKB-KW"/>
</dbReference>
<evidence type="ECO:0000313" key="2">
    <source>
        <dbReference type="Proteomes" id="UP001501586"/>
    </source>
</evidence>
<keyword evidence="1" id="KW-0378">Hydrolase</keyword>
<proteinExistence type="predicted"/>
<protein>
    <submittedName>
        <fullName evidence="1">HAD family hydrolase</fullName>
    </submittedName>
</protein>
<dbReference type="NCBIfam" id="TIGR01484">
    <property type="entry name" value="HAD-SF-IIB"/>
    <property type="match status" value="1"/>
</dbReference>
<keyword evidence="2" id="KW-1185">Reference proteome</keyword>
<dbReference type="PANTHER" id="PTHR10000:SF8">
    <property type="entry name" value="HAD SUPERFAMILY HYDROLASE-LIKE, TYPE 3"/>
    <property type="match status" value="1"/>
</dbReference>
<dbReference type="InterPro" id="IPR036412">
    <property type="entry name" value="HAD-like_sf"/>
</dbReference>
<dbReference type="SUPFAM" id="SSF56784">
    <property type="entry name" value="HAD-like"/>
    <property type="match status" value="1"/>
</dbReference>
<organism evidence="1 2">
    <name type="scientific">Brevibacterium daeguense</name>
    <dbReference type="NCBI Taxonomy" id="909936"/>
    <lineage>
        <taxon>Bacteria</taxon>
        <taxon>Bacillati</taxon>
        <taxon>Actinomycetota</taxon>
        <taxon>Actinomycetes</taxon>
        <taxon>Micrococcales</taxon>
        <taxon>Brevibacteriaceae</taxon>
        <taxon>Brevibacterium</taxon>
    </lineage>
</organism>
<dbReference type="Gene3D" id="3.30.1240.10">
    <property type="match status" value="1"/>
</dbReference>
<dbReference type="Pfam" id="PF08282">
    <property type="entry name" value="Hydrolase_3"/>
    <property type="match status" value="1"/>
</dbReference>
<dbReference type="PANTHER" id="PTHR10000">
    <property type="entry name" value="PHOSPHOSERINE PHOSPHATASE"/>
    <property type="match status" value="1"/>
</dbReference>
<dbReference type="EMBL" id="BAABAZ010000006">
    <property type="protein sequence ID" value="GAA4284488.1"/>
    <property type="molecule type" value="Genomic_DNA"/>
</dbReference>
<sequence>MTHTIPVRLIASDVDGTLLHDWQPIPAPTVAAIRDCLAAGIEFVPVTGRPIRWLAPIHDSVPELGPVICANGSIVYDLRTSEVVAAHTVDPATLAGFIERIRSEMPEAVLGFETLDGLRLEHGFHTRFPEEAVYIDHDQSMELDGVAKILLRTGSRDSDGILSAVRAVVGGTLHSTHSNPRNGLVELSASGVTKARTLASYCSTQGIPVEAVAAFGDMPNDVEMLSWAGSSYAMANGHPLAIAAADAVVPEVLDGGITATLSRLAGAARGATGAQTPK</sequence>
<dbReference type="RefSeq" id="WP_236866563.1">
    <property type="nucleotide sequence ID" value="NZ_BAABAZ010000006.1"/>
</dbReference>
<gene>
    <name evidence="1" type="ORF">GCM10022261_20190</name>
</gene>
<dbReference type="InterPro" id="IPR006379">
    <property type="entry name" value="HAD-SF_hydro_IIB"/>
</dbReference>
<reference evidence="2" key="1">
    <citation type="journal article" date="2019" name="Int. J. Syst. Evol. Microbiol.">
        <title>The Global Catalogue of Microorganisms (GCM) 10K type strain sequencing project: providing services to taxonomists for standard genome sequencing and annotation.</title>
        <authorList>
            <consortium name="The Broad Institute Genomics Platform"/>
            <consortium name="The Broad Institute Genome Sequencing Center for Infectious Disease"/>
            <person name="Wu L."/>
            <person name="Ma J."/>
        </authorList>
    </citation>
    <scope>NUCLEOTIDE SEQUENCE [LARGE SCALE GENOMIC DNA]</scope>
    <source>
        <strain evidence="2">JCM 17458</strain>
    </source>
</reference>
<accession>A0ABP8EKL6</accession>
<dbReference type="Gene3D" id="3.40.50.1000">
    <property type="entry name" value="HAD superfamily/HAD-like"/>
    <property type="match status" value="1"/>
</dbReference>
<dbReference type="Proteomes" id="UP001501586">
    <property type="component" value="Unassembled WGS sequence"/>
</dbReference>
<evidence type="ECO:0000313" key="1">
    <source>
        <dbReference type="EMBL" id="GAA4284488.1"/>
    </source>
</evidence>